<evidence type="ECO:0000256" key="2">
    <source>
        <dbReference type="ARBA" id="ARBA00022980"/>
    </source>
</evidence>
<dbReference type="PANTHER" id="PTHR19836:SF19">
    <property type="entry name" value="SMALL RIBOSOMAL SUBUNIT PROTEIN US14M"/>
    <property type="match status" value="1"/>
</dbReference>
<feature type="region of interest" description="Disordered" evidence="4">
    <location>
        <begin position="281"/>
        <end position="305"/>
    </location>
</feature>
<sequence>MNILRSCVSSVLRPRNGGLPHSALETFQSVRFVQQKPPPKRAELLAKKAAIPVPVAFVPYHLRPRHERVRGPGMKTVRKRMHPAPMPKVDWSKSQDYTIPRDSILSLRPRSNHHYHNWAMLKSARCMAYLQKFGRVRMRLLGLYRTNFFPKDLKPYINEDICLLPRDSSYLRSIHGRCVVTSRAKSVMRRYRLSRIVWRDQADHNLLSGVLRARWGNRHNPTYWHNIDPDLHGTLRALDPMYNKESTFERDYEDWEQHWHGAVKPFPRDGYNQDIFKEATEYPKRDPDFSSKRDKRSPRYTGRAESTAKHWFWTMKRKDPTLPAQST</sequence>
<keyword evidence="6" id="KW-1185">Reference proteome</keyword>
<comment type="caution">
    <text evidence="5">The sequence shown here is derived from an EMBL/GenBank/DDBJ whole genome shotgun (WGS) entry which is preliminary data.</text>
</comment>
<comment type="similarity">
    <text evidence="1">Belongs to the universal ribosomal protein uS14 family.</text>
</comment>
<evidence type="ECO:0000313" key="5">
    <source>
        <dbReference type="EMBL" id="OQV19684.1"/>
    </source>
</evidence>
<accession>A0A1W0WWV3</accession>
<dbReference type="SUPFAM" id="SSF57716">
    <property type="entry name" value="Glucocorticoid receptor-like (DNA-binding domain)"/>
    <property type="match status" value="1"/>
</dbReference>
<reference evidence="6" key="1">
    <citation type="submission" date="2017-01" db="EMBL/GenBank/DDBJ databases">
        <title>Comparative genomics of anhydrobiosis in the tardigrade Hypsibius dujardini.</title>
        <authorList>
            <person name="Yoshida Y."/>
            <person name="Koutsovoulos G."/>
            <person name="Laetsch D."/>
            <person name="Stevens L."/>
            <person name="Kumar S."/>
            <person name="Horikawa D."/>
            <person name="Ishino K."/>
            <person name="Komine S."/>
            <person name="Tomita M."/>
            <person name="Blaxter M."/>
            <person name="Arakawa K."/>
        </authorList>
    </citation>
    <scope>NUCLEOTIDE SEQUENCE [LARGE SCALE GENOMIC DNA]</scope>
    <source>
        <strain evidence="6">Z151</strain>
    </source>
</reference>
<evidence type="ECO:0000256" key="3">
    <source>
        <dbReference type="ARBA" id="ARBA00023274"/>
    </source>
</evidence>
<dbReference type="EMBL" id="MTYJ01000036">
    <property type="protein sequence ID" value="OQV19684.1"/>
    <property type="molecule type" value="Genomic_DNA"/>
</dbReference>
<dbReference type="Pfam" id="PF00253">
    <property type="entry name" value="Ribosomal_S14"/>
    <property type="match status" value="1"/>
</dbReference>
<dbReference type="GO" id="GO:0006412">
    <property type="term" value="P:translation"/>
    <property type="evidence" value="ECO:0007669"/>
    <property type="project" value="InterPro"/>
</dbReference>
<keyword evidence="3" id="KW-0687">Ribonucleoprotein</keyword>
<dbReference type="AlphaFoldDB" id="A0A1W0WWV3"/>
<keyword evidence="2" id="KW-0689">Ribosomal protein</keyword>
<organism evidence="5 6">
    <name type="scientific">Hypsibius exemplaris</name>
    <name type="common">Freshwater tardigrade</name>
    <dbReference type="NCBI Taxonomy" id="2072580"/>
    <lineage>
        <taxon>Eukaryota</taxon>
        <taxon>Metazoa</taxon>
        <taxon>Ecdysozoa</taxon>
        <taxon>Tardigrada</taxon>
        <taxon>Eutardigrada</taxon>
        <taxon>Parachela</taxon>
        <taxon>Hypsibioidea</taxon>
        <taxon>Hypsibiidae</taxon>
        <taxon>Hypsibius</taxon>
    </lineage>
</organism>
<dbReference type="GO" id="GO:0005763">
    <property type="term" value="C:mitochondrial small ribosomal subunit"/>
    <property type="evidence" value="ECO:0007669"/>
    <property type="project" value="TreeGrafter"/>
</dbReference>
<dbReference type="InterPro" id="IPR001209">
    <property type="entry name" value="Ribosomal_uS14"/>
</dbReference>
<feature type="compositionally biased region" description="Basic and acidic residues" evidence="4">
    <location>
        <begin position="281"/>
        <end position="292"/>
    </location>
</feature>
<protein>
    <recommendedName>
        <fullName evidence="7">28S ribosomal protein S14, mitochondrial</fullName>
    </recommendedName>
</protein>
<evidence type="ECO:0000313" key="6">
    <source>
        <dbReference type="Proteomes" id="UP000192578"/>
    </source>
</evidence>
<gene>
    <name evidence="5" type="ORF">BV898_06226</name>
</gene>
<dbReference type="Proteomes" id="UP000192578">
    <property type="component" value="Unassembled WGS sequence"/>
</dbReference>
<dbReference type="GO" id="GO:0003735">
    <property type="term" value="F:structural constituent of ribosome"/>
    <property type="evidence" value="ECO:0007669"/>
    <property type="project" value="InterPro"/>
</dbReference>
<dbReference type="OrthoDB" id="413436at2759"/>
<name>A0A1W0WWV3_HYPEX</name>
<dbReference type="PANTHER" id="PTHR19836">
    <property type="entry name" value="30S RIBOSOMAL PROTEIN S14"/>
    <property type="match status" value="1"/>
</dbReference>
<evidence type="ECO:0000256" key="1">
    <source>
        <dbReference type="ARBA" id="ARBA00009083"/>
    </source>
</evidence>
<evidence type="ECO:0000256" key="4">
    <source>
        <dbReference type="SAM" id="MobiDB-lite"/>
    </source>
</evidence>
<proteinExistence type="inferred from homology"/>
<evidence type="ECO:0008006" key="7">
    <source>
        <dbReference type="Google" id="ProtNLM"/>
    </source>
</evidence>
<dbReference type="Gene3D" id="1.10.287.1480">
    <property type="match status" value="1"/>
</dbReference>